<protein>
    <recommendedName>
        <fullName evidence="12">chitin deacetylase</fullName>
        <ecNumber evidence="12">3.5.1.41</ecNumber>
    </recommendedName>
</protein>
<dbReference type="InterPro" id="IPR011330">
    <property type="entry name" value="Glyco_hydro/deAcase_b/a-brl"/>
</dbReference>
<keyword evidence="9" id="KW-0449">Lipoprotein</keyword>
<gene>
    <name evidence="16" type="ORF">F5878DRAFT_111731</name>
</gene>
<dbReference type="AlphaFoldDB" id="A0AA38PBE8"/>
<dbReference type="GO" id="GO:0006032">
    <property type="term" value="P:chitin catabolic process"/>
    <property type="evidence" value="ECO:0007669"/>
    <property type="project" value="UniProtKB-KW"/>
</dbReference>
<dbReference type="PANTHER" id="PTHR10587">
    <property type="entry name" value="GLYCOSYL TRANSFERASE-RELATED"/>
    <property type="match status" value="1"/>
</dbReference>
<dbReference type="InterPro" id="IPR002509">
    <property type="entry name" value="NODB_dom"/>
</dbReference>
<dbReference type="Proteomes" id="UP001163846">
    <property type="component" value="Unassembled WGS sequence"/>
</dbReference>
<evidence type="ECO:0000313" key="16">
    <source>
        <dbReference type="EMBL" id="KAJ3839578.1"/>
    </source>
</evidence>
<evidence type="ECO:0000256" key="6">
    <source>
        <dbReference type="ARBA" id="ARBA00023136"/>
    </source>
</evidence>
<reference evidence="16" key="1">
    <citation type="submission" date="2022-08" db="EMBL/GenBank/DDBJ databases">
        <authorList>
            <consortium name="DOE Joint Genome Institute"/>
            <person name="Min B."/>
            <person name="Riley R."/>
            <person name="Sierra-Patev S."/>
            <person name="Naranjo-Ortiz M."/>
            <person name="Looney B."/>
            <person name="Konkel Z."/>
            <person name="Slot J.C."/>
            <person name="Sakamoto Y."/>
            <person name="Steenwyk J.L."/>
            <person name="Rokas A."/>
            <person name="Carro J."/>
            <person name="Camarero S."/>
            <person name="Ferreira P."/>
            <person name="Molpeceres G."/>
            <person name="Ruiz-Duenas F.J."/>
            <person name="Serrano A."/>
            <person name="Henrissat B."/>
            <person name="Drula E."/>
            <person name="Hughes K.W."/>
            <person name="Mata J.L."/>
            <person name="Ishikawa N.K."/>
            <person name="Vargas-Isla R."/>
            <person name="Ushijima S."/>
            <person name="Smith C.A."/>
            <person name="Ahrendt S."/>
            <person name="Andreopoulos W."/>
            <person name="He G."/>
            <person name="Labutti K."/>
            <person name="Lipzen A."/>
            <person name="Ng V."/>
            <person name="Sandor L."/>
            <person name="Barry K."/>
            <person name="Martinez A.T."/>
            <person name="Xiao Y."/>
            <person name="Gibbons J.G."/>
            <person name="Terashima K."/>
            <person name="Hibbett D.S."/>
            <person name="Grigoriev I.V."/>
        </authorList>
    </citation>
    <scope>NUCLEOTIDE SEQUENCE</scope>
    <source>
        <strain evidence="16">TFB9207</strain>
    </source>
</reference>
<dbReference type="Pfam" id="PF01522">
    <property type="entry name" value="Polysacc_deac_1"/>
    <property type="match status" value="1"/>
</dbReference>
<evidence type="ECO:0000256" key="1">
    <source>
        <dbReference type="ARBA" id="ARBA00001941"/>
    </source>
</evidence>
<evidence type="ECO:0000256" key="11">
    <source>
        <dbReference type="ARBA" id="ARBA00023326"/>
    </source>
</evidence>
<dbReference type="GO" id="GO:0004099">
    <property type="term" value="F:chitin deacetylase activity"/>
    <property type="evidence" value="ECO:0007669"/>
    <property type="project" value="UniProtKB-EC"/>
</dbReference>
<evidence type="ECO:0000256" key="5">
    <source>
        <dbReference type="ARBA" id="ARBA00023024"/>
    </source>
</evidence>
<keyword evidence="14" id="KW-0732">Signal</keyword>
<dbReference type="GO" id="GO:0098552">
    <property type="term" value="C:side of membrane"/>
    <property type="evidence" value="ECO:0007669"/>
    <property type="project" value="UniProtKB-KW"/>
</dbReference>
<proteinExistence type="predicted"/>
<feature type="domain" description="NodB homology" evidence="15">
    <location>
        <begin position="133"/>
        <end position="231"/>
    </location>
</feature>
<comment type="subcellular location">
    <subcellularLocation>
        <location evidence="2">Cell membrane</location>
        <topology evidence="2">Lipid-anchor</topology>
        <topology evidence="2">GPI-anchor</topology>
    </subcellularLocation>
</comment>
<keyword evidence="4" id="KW-0325">Glycoprotein</keyword>
<dbReference type="GO" id="GO:0005886">
    <property type="term" value="C:plasma membrane"/>
    <property type="evidence" value="ECO:0007669"/>
    <property type="project" value="UniProtKB-SubCell"/>
</dbReference>
<sequence>MLPNILQVLPSTVPLLLALLVNAQADHSSEASEAAISDPDQECEPYTYPPVADQMGSFPTVWQVPSILANDSNALAMWNSISSNIPTSISVKTQPPPSDYPSDDPDCWWTYNQCVTPKLTGVSPDISDAPEPSTLGYGFDDGPQCTHNVFYDFLRDQNQKATFYYIGSNVAKFPLEAQRGLDEGHEICVHTWSHPYMTTLSSENAFAELWYNANNQACSGRYPYLLEASIR</sequence>
<keyword evidence="7" id="KW-0119">Carbohydrate metabolism</keyword>
<evidence type="ECO:0000313" key="17">
    <source>
        <dbReference type="Proteomes" id="UP001163846"/>
    </source>
</evidence>
<dbReference type="PROSITE" id="PS51677">
    <property type="entry name" value="NODB"/>
    <property type="match status" value="1"/>
</dbReference>
<evidence type="ECO:0000256" key="10">
    <source>
        <dbReference type="ARBA" id="ARBA00023316"/>
    </source>
</evidence>
<evidence type="ECO:0000256" key="8">
    <source>
        <dbReference type="ARBA" id="ARBA00023285"/>
    </source>
</evidence>
<feature type="signal peptide" evidence="14">
    <location>
        <begin position="1"/>
        <end position="25"/>
    </location>
</feature>
<dbReference type="GO" id="GO:0071555">
    <property type="term" value="P:cell wall organization"/>
    <property type="evidence" value="ECO:0007669"/>
    <property type="project" value="UniProtKB-KW"/>
</dbReference>
<keyword evidence="11" id="KW-0624">Polysaccharide degradation</keyword>
<evidence type="ECO:0000256" key="12">
    <source>
        <dbReference type="ARBA" id="ARBA00024056"/>
    </source>
</evidence>
<dbReference type="Gene3D" id="3.20.20.370">
    <property type="entry name" value="Glycoside hydrolase/deacetylase"/>
    <property type="match status" value="1"/>
</dbReference>
<comment type="cofactor">
    <cofactor evidence="1">
        <name>Co(2+)</name>
        <dbReference type="ChEBI" id="CHEBI:48828"/>
    </cofactor>
</comment>
<evidence type="ECO:0000256" key="7">
    <source>
        <dbReference type="ARBA" id="ARBA00023277"/>
    </source>
</evidence>
<keyword evidence="10" id="KW-0961">Cell wall biogenesis/degradation</keyword>
<dbReference type="EC" id="3.5.1.41" evidence="12"/>
<dbReference type="PANTHER" id="PTHR10587:SF98">
    <property type="entry name" value="CHITIN DEACETYLASE"/>
    <property type="match status" value="1"/>
</dbReference>
<comment type="catalytic activity">
    <reaction evidence="13">
        <text>[(1-&gt;4)-N-acetyl-beta-D-glucosaminyl](n) + n H2O = chitosan + n acetate</text>
        <dbReference type="Rhea" id="RHEA:10464"/>
        <dbReference type="Rhea" id="RHEA-COMP:9593"/>
        <dbReference type="Rhea" id="RHEA-COMP:9597"/>
        <dbReference type="ChEBI" id="CHEBI:15377"/>
        <dbReference type="ChEBI" id="CHEBI:17029"/>
        <dbReference type="ChEBI" id="CHEBI:30089"/>
        <dbReference type="ChEBI" id="CHEBI:57704"/>
        <dbReference type="EC" id="3.5.1.41"/>
    </reaction>
    <physiologicalReaction direction="left-to-right" evidence="13">
        <dbReference type="Rhea" id="RHEA:10465"/>
    </physiologicalReaction>
</comment>
<dbReference type="InterPro" id="IPR050248">
    <property type="entry name" value="Polysacc_deacetylase_ArnD"/>
</dbReference>
<dbReference type="GO" id="GO:0009272">
    <property type="term" value="P:fungal-type cell wall biogenesis"/>
    <property type="evidence" value="ECO:0007669"/>
    <property type="project" value="UniProtKB-ARBA"/>
</dbReference>
<keyword evidence="5" id="KW-0146">Chitin degradation</keyword>
<keyword evidence="3" id="KW-1003">Cell membrane</keyword>
<evidence type="ECO:0000256" key="4">
    <source>
        <dbReference type="ARBA" id="ARBA00022622"/>
    </source>
</evidence>
<dbReference type="SUPFAM" id="SSF88713">
    <property type="entry name" value="Glycoside hydrolase/deacetylase"/>
    <property type="match status" value="1"/>
</dbReference>
<evidence type="ECO:0000259" key="15">
    <source>
        <dbReference type="PROSITE" id="PS51677"/>
    </source>
</evidence>
<feature type="chain" id="PRO_5041459684" description="chitin deacetylase" evidence="14">
    <location>
        <begin position="26"/>
        <end position="231"/>
    </location>
</feature>
<evidence type="ECO:0000256" key="9">
    <source>
        <dbReference type="ARBA" id="ARBA00023288"/>
    </source>
</evidence>
<evidence type="ECO:0000256" key="13">
    <source>
        <dbReference type="ARBA" id="ARBA00048494"/>
    </source>
</evidence>
<keyword evidence="4" id="KW-0336">GPI-anchor</keyword>
<keyword evidence="8" id="KW-0170">Cobalt</keyword>
<dbReference type="EMBL" id="MU806119">
    <property type="protein sequence ID" value="KAJ3839578.1"/>
    <property type="molecule type" value="Genomic_DNA"/>
</dbReference>
<organism evidence="16 17">
    <name type="scientific">Lentinula raphanica</name>
    <dbReference type="NCBI Taxonomy" id="153919"/>
    <lineage>
        <taxon>Eukaryota</taxon>
        <taxon>Fungi</taxon>
        <taxon>Dikarya</taxon>
        <taxon>Basidiomycota</taxon>
        <taxon>Agaricomycotina</taxon>
        <taxon>Agaricomycetes</taxon>
        <taxon>Agaricomycetidae</taxon>
        <taxon>Agaricales</taxon>
        <taxon>Marasmiineae</taxon>
        <taxon>Omphalotaceae</taxon>
        <taxon>Lentinula</taxon>
    </lineage>
</organism>
<evidence type="ECO:0000256" key="3">
    <source>
        <dbReference type="ARBA" id="ARBA00022475"/>
    </source>
</evidence>
<evidence type="ECO:0000256" key="14">
    <source>
        <dbReference type="SAM" id="SignalP"/>
    </source>
</evidence>
<keyword evidence="6" id="KW-0472">Membrane</keyword>
<dbReference type="GO" id="GO:0000272">
    <property type="term" value="P:polysaccharide catabolic process"/>
    <property type="evidence" value="ECO:0007669"/>
    <property type="project" value="UniProtKB-KW"/>
</dbReference>
<evidence type="ECO:0000256" key="2">
    <source>
        <dbReference type="ARBA" id="ARBA00004609"/>
    </source>
</evidence>
<accession>A0AA38PBE8</accession>
<keyword evidence="17" id="KW-1185">Reference proteome</keyword>
<name>A0AA38PBE8_9AGAR</name>
<comment type="caution">
    <text evidence="16">The sequence shown here is derived from an EMBL/GenBank/DDBJ whole genome shotgun (WGS) entry which is preliminary data.</text>
</comment>